<gene>
    <name evidence="1" type="ORF">RPERSI_LOCUS5702</name>
</gene>
<reference evidence="1" key="1">
    <citation type="submission" date="2021-06" db="EMBL/GenBank/DDBJ databases">
        <authorList>
            <person name="Kallberg Y."/>
            <person name="Tangrot J."/>
            <person name="Rosling A."/>
        </authorList>
    </citation>
    <scope>NUCLEOTIDE SEQUENCE</scope>
    <source>
        <strain evidence="1">MA461A</strain>
    </source>
</reference>
<accession>A0ACA9MJ77</accession>
<evidence type="ECO:0000313" key="1">
    <source>
        <dbReference type="EMBL" id="CAG8595319.1"/>
    </source>
</evidence>
<dbReference type="Proteomes" id="UP000789920">
    <property type="component" value="Unassembled WGS sequence"/>
</dbReference>
<name>A0ACA9MJ77_9GLOM</name>
<feature type="non-terminal residue" evidence="1">
    <location>
        <position position="1"/>
    </location>
</feature>
<evidence type="ECO:0000313" key="2">
    <source>
        <dbReference type="Proteomes" id="UP000789920"/>
    </source>
</evidence>
<organism evidence="1 2">
    <name type="scientific">Racocetra persica</name>
    <dbReference type="NCBI Taxonomy" id="160502"/>
    <lineage>
        <taxon>Eukaryota</taxon>
        <taxon>Fungi</taxon>
        <taxon>Fungi incertae sedis</taxon>
        <taxon>Mucoromycota</taxon>
        <taxon>Glomeromycotina</taxon>
        <taxon>Glomeromycetes</taxon>
        <taxon>Diversisporales</taxon>
        <taxon>Gigasporaceae</taxon>
        <taxon>Racocetra</taxon>
    </lineage>
</organism>
<proteinExistence type="predicted"/>
<protein>
    <submittedName>
        <fullName evidence="1">31668_t:CDS:1</fullName>
    </submittedName>
</protein>
<sequence length="164" mass="18723">DFGLTKPAIVPVDSSSVVSELYGVMPYIAPEVLQGHPFTNAADIFKIIPGTPKCYVELMESCWKMNEFERPTVQMVAHILFSWTKELYNTKTGDFYQQFKEADENSHIKSPIISIHPQAIYTSRPLRQFTRHITLPYDESFESNSFCENSKHDSTGPLIQSEDI</sequence>
<dbReference type="EMBL" id="CAJVQC010008663">
    <property type="protein sequence ID" value="CAG8595319.1"/>
    <property type="molecule type" value="Genomic_DNA"/>
</dbReference>
<comment type="caution">
    <text evidence="1">The sequence shown here is derived from an EMBL/GenBank/DDBJ whole genome shotgun (WGS) entry which is preliminary data.</text>
</comment>
<keyword evidence="2" id="KW-1185">Reference proteome</keyword>